<dbReference type="InterPro" id="IPR002049">
    <property type="entry name" value="LE_dom"/>
</dbReference>
<evidence type="ECO:0000259" key="2">
    <source>
        <dbReference type="Pfam" id="PF00053"/>
    </source>
</evidence>
<proteinExistence type="predicted"/>
<dbReference type="Proteomes" id="UP000007797">
    <property type="component" value="Unassembled WGS sequence"/>
</dbReference>
<organism evidence="3 4">
    <name type="scientific">Cavenderia fasciculata</name>
    <name type="common">Slime mold</name>
    <name type="synonym">Dictyostelium fasciculatum</name>
    <dbReference type="NCBI Taxonomy" id="261658"/>
    <lineage>
        <taxon>Eukaryota</taxon>
        <taxon>Amoebozoa</taxon>
        <taxon>Evosea</taxon>
        <taxon>Eumycetozoa</taxon>
        <taxon>Dictyostelia</taxon>
        <taxon>Acytosteliales</taxon>
        <taxon>Cavenderiaceae</taxon>
        <taxon>Cavenderia</taxon>
    </lineage>
</organism>
<keyword evidence="4" id="KW-1185">Reference proteome</keyword>
<gene>
    <name evidence="3" type="primary">sigL-2</name>
    <name evidence="3" type="ORF">DFA_09509</name>
</gene>
<dbReference type="OrthoDB" id="18757at2759"/>
<dbReference type="Pfam" id="PF00053">
    <property type="entry name" value="EGF_laminin"/>
    <property type="match status" value="2"/>
</dbReference>
<dbReference type="OMA" id="PLWYPRG"/>
<feature type="signal peptide" evidence="1">
    <location>
        <begin position="1"/>
        <end position="19"/>
    </location>
</feature>
<feature type="chain" id="PRO_5003313843" evidence="1">
    <location>
        <begin position="20"/>
        <end position="422"/>
    </location>
</feature>
<dbReference type="AlphaFoldDB" id="F4Q7U0"/>
<dbReference type="STRING" id="1054147.F4Q7U0"/>
<dbReference type="SUPFAM" id="SSF69322">
    <property type="entry name" value="Tricorn protease domain 2"/>
    <property type="match status" value="1"/>
</dbReference>
<dbReference type="EMBL" id="GL883025">
    <property type="protein sequence ID" value="EGG15840.1"/>
    <property type="molecule type" value="Genomic_DNA"/>
</dbReference>
<dbReference type="InterPro" id="IPR053369">
    <property type="entry name" value="SrfA-induced_signal"/>
</dbReference>
<feature type="domain" description="Laminin EGF-like" evidence="2">
    <location>
        <begin position="378"/>
        <end position="404"/>
    </location>
</feature>
<name>F4Q7U0_CACFS</name>
<feature type="domain" description="Laminin EGF-like" evidence="2">
    <location>
        <begin position="329"/>
        <end position="349"/>
    </location>
</feature>
<accession>F4Q7U0</accession>
<protein>
    <submittedName>
        <fullName evidence="3">EGF-like domain-containing protein</fullName>
    </submittedName>
</protein>
<reference evidence="4" key="1">
    <citation type="journal article" date="2011" name="Genome Res.">
        <title>Phylogeny-wide analysis of social amoeba genomes highlights ancient origins for complex intercellular communication.</title>
        <authorList>
            <person name="Heidel A.J."/>
            <person name="Lawal H.M."/>
            <person name="Felder M."/>
            <person name="Schilde C."/>
            <person name="Helps N.R."/>
            <person name="Tunggal B."/>
            <person name="Rivero F."/>
            <person name="John U."/>
            <person name="Schleicher M."/>
            <person name="Eichinger L."/>
            <person name="Platzer M."/>
            <person name="Noegel A.A."/>
            <person name="Schaap P."/>
            <person name="Gloeckner G."/>
        </authorList>
    </citation>
    <scope>NUCLEOTIDE SEQUENCE [LARGE SCALE GENOMIC DNA]</scope>
    <source>
        <strain evidence="4">SH3</strain>
    </source>
</reference>
<evidence type="ECO:0000256" key="1">
    <source>
        <dbReference type="SAM" id="SignalP"/>
    </source>
</evidence>
<evidence type="ECO:0000313" key="4">
    <source>
        <dbReference type="Proteomes" id="UP000007797"/>
    </source>
</evidence>
<dbReference type="RefSeq" id="XP_004352165.1">
    <property type="nucleotide sequence ID" value="XM_004352113.1"/>
</dbReference>
<dbReference type="PANTHER" id="PTHR32256:SF6">
    <property type="entry name" value="EGF-LIKE DOMAIN-CONTAINING PROTEIN"/>
    <property type="match status" value="1"/>
</dbReference>
<dbReference type="PANTHER" id="PTHR32256">
    <property type="match status" value="1"/>
</dbReference>
<dbReference type="GeneID" id="14867870"/>
<dbReference type="KEGG" id="dfa:DFA_09509"/>
<dbReference type="CDD" id="cd00055">
    <property type="entry name" value="EGF_Lam"/>
    <property type="match status" value="1"/>
</dbReference>
<evidence type="ECO:0000313" key="3">
    <source>
        <dbReference type="EMBL" id="EGG15840.1"/>
    </source>
</evidence>
<sequence>MIAILALFQLFQGLGKGDCQENWQCGNAPFSICQSKLNVYRGIGFDEESGQLIFMGKFNGSNGPVGATHIVQMPKTGGSISSKFPILSDIEQGSGYSFAYMLNAWLTKSNVAWISAAQRMAPAVGPYNPTTKTLEGIWYTRGFNLGLLFDEINSRTFVCEFDVNRYNLIPKVIEDRFIAPITMYRGQQCRFLGVVGNDLYLASMQYGEESVSTTIFKGSINCVNCTAANLVSFMVFPDEISAFHVSSTHFYFGGRRVYSPTYSGIWTVPISGDLSQLRFLVSDKIQSMVVDAAQQYVYYQTDDNVFKSASIQGNHPIVTTLYSEHSPSASGSCACAPGFTGATCSTCDGRVRWVDGNPQCVKLLANGNPETCFYDWECNNPPYTYCSGQCQCRNNFVGDRCDQCFGTIEWSYGYPSCNVPGI</sequence>
<keyword evidence="1" id="KW-0732">Signal</keyword>